<dbReference type="eggNOG" id="ENOG502RWQ7">
    <property type="taxonomic scope" value="Eukaryota"/>
</dbReference>
<dbReference type="GO" id="GO:0007606">
    <property type="term" value="P:sensory perception of chemical stimulus"/>
    <property type="evidence" value="ECO:0007669"/>
    <property type="project" value="InterPro"/>
</dbReference>
<dbReference type="Proteomes" id="UP000008068">
    <property type="component" value="Unassembled WGS sequence"/>
</dbReference>
<feature type="transmembrane region" description="Helical" evidence="6">
    <location>
        <begin position="61"/>
        <end position="84"/>
    </location>
</feature>
<feature type="transmembrane region" description="Helical" evidence="6">
    <location>
        <begin position="29"/>
        <end position="49"/>
    </location>
</feature>
<dbReference type="OMA" id="KICVFLY"/>
<name>G0MTW6_CAEBE</name>
<sequence>MFKFLFGFAFTGYYDYEMAAHYTLQYMVFYMLILIIAFVVTCFGIRIALPIRAYHSNVARLFCFALAMWLIIFISKICVFLYHIRVEKKFDNTDPSFIFLQVSLFARYFYFFFGSAAPLASTVERGFATLFLSSYEKSSNFRIFLLISITNVTLALCFTTLTIFVESQLNFILIVPLTYLLICFVLLSFLYRFNLSQVNKLNKYHREEYTLSRRFQLKENIRILLLLMKLIYAAVAFIAIIVAGYTLPIFLKFGNLTSDFMRTVMDFCVHCNPFIVIPMTTFFIPEFRKSARASLFKKCSLARCKADSKYRSYREDSNQADIYFDLFKKSIKKIHVGPVPKRF</sequence>
<keyword evidence="4 6" id="KW-1133">Transmembrane helix</keyword>
<protein>
    <recommendedName>
        <fullName evidence="9">Serpentine Receptor, class E (Epsilon)</fullName>
    </recommendedName>
</protein>
<reference evidence="8" key="1">
    <citation type="submission" date="2011-07" db="EMBL/GenBank/DDBJ databases">
        <authorList>
            <consortium name="Caenorhabditis brenneri Sequencing and Analysis Consortium"/>
            <person name="Wilson R.K."/>
        </authorList>
    </citation>
    <scope>NUCLEOTIDE SEQUENCE [LARGE SCALE GENOMIC DNA]</scope>
    <source>
        <strain evidence="8">PB2801</strain>
    </source>
</reference>
<keyword evidence="3 6" id="KW-0812">Transmembrane</keyword>
<evidence type="ECO:0000256" key="3">
    <source>
        <dbReference type="ARBA" id="ARBA00022692"/>
    </source>
</evidence>
<feature type="transmembrane region" description="Helical" evidence="6">
    <location>
        <begin position="171"/>
        <end position="193"/>
    </location>
</feature>
<dbReference type="InterPro" id="IPR004151">
    <property type="entry name" value="7TM_GPCR_serpentine_rcpt_Sre"/>
</dbReference>
<evidence type="ECO:0000256" key="4">
    <source>
        <dbReference type="ARBA" id="ARBA00022989"/>
    </source>
</evidence>
<evidence type="ECO:0000256" key="5">
    <source>
        <dbReference type="ARBA" id="ARBA00023136"/>
    </source>
</evidence>
<dbReference type="AlphaFoldDB" id="G0MTW6"/>
<keyword evidence="8" id="KW-1185">Reference proteome</keyword>
<feature type="transmembrane region" description="Helical" evidence="6">
    <location>
        <begin position="141"/>
        <end position="165"/>
    </location>
</feature>
<dbReference type="OrthoDB" id="5796002at2759"/>
<feature type="transmembrane region" description="Helical" evidence="6">
    <location>
        <begin position="96"/>
        <end position="120"/>
    </location>
</feature>
<evidence type="ECO:0000256" key="6">
    <source>
        <dbReference type="SAM" id="Phobius"/>
    </source>
</evidence>
<feature type="transmembrane region" description="Helical" evidence="6">
    <location>
        <begin position="223"/>
        <end position="251"/>
    </location>
</feature>
<keyword evidence="5 6" id="KW-0472">Membrane</keyword>
<evidence type="ECO:0000256" key="2">
    <source>
        <dbReference type="ARBA" id="ARBA00006803"/>
    </source>
</evidence>
<dbReference type="PANTHER" id="PTHR23128">
    <property type="entry name" value="SERPENTINE RECEPTOR, CLASS E (EPSILON)-RELATED"/>
    <property type="match status" value="1"/>
</dbReference>
<organism evidence="8">
    <name type="scientific">Caenorhabditis brenneri</name>
    <name type="common">Nematode worm</name>
    <dbReference type="NCBI Taxonomy" id="135651"/>
    <lineage>
        <taxon>Eukaryota</taxon>
        <taxon>Metazoa</taxon>
        <taxon>Ecdysozoa</taxon>
        <taxon>Nematoda</taxon>
        <taxon>Chromadorea</taxon>
        <taxon>Rhabditida</taxon>
        <taxon>Rhabditina</taxon>
        <taxon>Rhabditomorpha</taxon>
        <taxon>Rhabditoidea</taxon>
        <taxon>Rhabditidae</taxon>
        <taxon>Peloderinae</taxon>
        <taxon>Caenorhabditis</taxon>
    </lineage>
</organism>
<evidence type="ECO:0008006" key="9">
    <source>
        <dbReference type="Google" id="ProtNLM"/>
    </source>
</evidence>
<dbReference type="Pfam" id="PF03125">
    <property type="entry name" value="Sre"/>
    <property type="match status" value="1"/>
</dbReference>
<dbReference type="PANTHER" id="PTHR23128:SF136">
    <property type="entry name" value="SERPENTINE RECEPTOR CLASS EPSILON-21"/>
    <property type="match status" value="1"/>
</dbReference>
<dbReference type="GO" id="GO:0016020">
    <property type="term" value="C:membrane"/>
    <property type="evidence" value="ECO:0007669"/>
    <property type="project" value="UniProtKB-SubCell"/>
</dbReference>
<evidence type="ECO:0000313" key="8">
    <source>
        <dbReference type="Proteomes" id="UP000008068"/>
    </source>
</evidence>
<dbReference type="HOGENOM" id="CLU_073419_0_0_1"/>
<dbReference type="EMBL" id="GL379811">
    <property type="protein sequence ID" value="EGT43741.1"/>
    <property type="molecule type" value="Genomic_DNA"/>
</dbReference>
<comment type="subcellular location">
    <subcellularLocation>
        <location evidence="1">Membrane</location>
        <topology evidence="1">Multi-pass membrane protein</topology>
    </subcellularLocation>
</comment>
<gene>
    <name evidence="7" type="ORF">CAEBREN_23591</name>
</gene>
<comment type="similarity">
    <text evidence="2">Belongs to the nematode receptor-like protein sre family.</text>
</comment>
<evidence type="ECO:0000313" key="7">
    <source>
        <dbReference type="EMBL" id="EGT43741.1"/>
    </source>
</evidence>
<proteinExistence type="inferred from homology"/>
<evidence type="ECO:0000256" key="1">
    <source>
        <dbReference type="ARBA" id="ARBA00004141"/>
    </source>
</evidence>
<dbReference type="InParanoid" id="G0MTW6"/>
<accession>G0MTW6</accession>